<keyword evidence="2" id="KW-1185">Reference proteome</keyword>
<name>A0A5P9QEW3_9MICO</name>
<proteinExistence type="predicted"/>
<dbReference type="EMBL" id="CP045529">
    <property type="protein sequence ID" value="QFU99796.1"/>
    <property type="molecule type" value="Genomic_DNA"/>
</dbReference>
<accession>A0A5P9QEW3</accession>
<organism evidence="1 2">
    <name type="scientific">Luteimicrobium xylanilyticum</name>
    <dbReference type="NCBI Taxonomy" id="1133546"/>
    <lineage>
        <taxon>Bacteria</taxon>
        <taxon>Bacillati</taxon>
        <taxon>Actinomycetota</taxon>
        <taxon>Actinomycetes</taxon>
        <taxon>Micrococcales</taxon>
        <taxon>Luteimicrobium</taxon>
    </lineage>
</organism>
<dbReference type="RefSeq" id="WP_153022554.1">
    <property type="nucleotide sequence ID" value="NZ_BAABIH010000016.1"/>
</dbReference>
<gene>
    <name evidence="1" type="ORF">KDY119_03332</name>
</gene>
<protein>
    <submittedName>
        <fullName evidence="1">Uncharacterized protein</fullName>
    </submittedName>
</protein>
<dbReference type="OrthoDB" id="1456570at2"/>
<evidence type="ECO:0000313" key="2">
    <source>
        <dbReference type="Proteomes" id="UP000326702"/>
    </source>
</evidence>
<dbReference type="KEGG" id="lxl:KDY119_03332"/>
<dbReference type="Proteomes" id="UP000326702">
    <property type="component" value="Chromosome"/>
</dbReference>
<dbReference type="AlphaFoldDB" id="A0A5P9QEW3"/>
<reference evidence="1 2" key="1">
    <citation type="submission" date="2019-10" db="EMBL/GenBank/DDBJ databases">
        <title>Genome sequence of Luteimicrobium xylanilyticum HY-24.</title>
        <authorList>
            <person name="Kim D.Y."/>
            <person name="Park H.-Y."/>
        </authorList>
    </citation>
    <scope>NUCLEOTIDE SEQUENCE [LARGE SCALE GENOMIC DNA]</scope>
    <source>
        <strain evidence="1 2">HY-24</strain>
    </source>
</reference>
<sequence length="179" mass="19181">MAALAGLVPPLLVSVALVAHRRRTSRQPQRDRFSFGLALAASPLSPALPLGAWPARAPARGQVAAFASPTPTAPIPAYVPGRPGRTPDGAGHAAPEVPRDEWTCRACGWTLDRPGWTAGRANGAICDCCACEAGVDDVTPDRALAHRRRWIEHGAEWFDPGSRPRGWDLYTHLCERAPL</sequence>
<evidence type="ECO:0000313" key="1">
    <source>
        <dbReference type="EMBL" id="QFU99796.1"/>
    </source>
</evidence>